<gene>
    <name evidence="2" type="ORF">ERS008667_04199</name>
</gene>
<evidence type="ECO:0000313" key="3">
    <source>
        <dbReference type="Proteomes" id="UP000038204"/>
    </source>
</evidence>
<evidence type="ECO:0000313" key="2">
    <source>
        <dbReference type="EMBL" id="CNI73230.1"/>
    </source>
</evidence>
<accession>A0A0T9RN79</accession>
<dbReference type="RefSeq" id="WP_049601620.1">
    <property type="nucleotide sequence ID" value="NZ_CABIHS010000086.1"/>
</dbReference>
<evidence type="ECO:0000256" key="1">
    <source>
        <dbReference type="SAM" id="MobiDB-lite"/>
    </source>
</evidence>
<dbReference type="AlphaFoldDB" id="A0A0T9RN79"/>
<feature type="region of interest" description="Disordered" evidence="1">
    <location>
        <begin position="289"/>
        <end position="311"/>
    </location>
</feature>
<reference evidence="2 3" key="1">
    <citation type="submission" date="2015-03" db="EMBL/GenBank/DDBJ databases">
        <authorList>
            <person name="Murphy D."/>
        </authorList>
    </citation>
    <scope>NUCLEOTIDE SEQUENCE [LARGE SCALE GENOMIC DNA]</scope>
    <source>
        <strain evidence="2 3">Y233</strain>
    </source>
</reference>
<dbReference type="EMBL" id="CQBK01000056">
    <property type="protein sequence ID" value="CNI73230.1"/>
    <property type="molecule type" value="Genomic_DNA"/>
</dbReference>
<proteinExistence type="predicted"/>
<protein>
    <submittedName>
        <fullName evidence="2">Uncharacterized protein</fullName>
    </submittedName>
</protein>
<sequence length="357" mass="39440">MLTINVNGLTLCHKGSGGVTHNTLPDVCKTPGQGVPIPYENEAYSRDLIKGTHSVFADGNNMIANFGSCFARSVFDEVGSMGGVKSGTYKAEADWISHSFDVFFEKKAACRLTDKMWMNHRNTVNLSGLCQPDLPEIDLRKIICEKAKACYLEHCNKLKSTSNPNAKYTHYQTCLEDKLRDGTYNGRYPKPDSNIWTEVHFDANLNIVMSKAGDCPSARIYTPKGGRRMDIIKVNNGRAEKLYDVKFPNDRIDNVRFDDYTDMADKLDADYETYDVTKECDDWPENCPNPKSVKDPVTVTEEEPMTEPTTGPSVSDYFVLGGLTVLFAAAVLCPFDGPVGDVVTGGLLATQAASMGF</sequence>
<organism evidence="2 3">
    <name type="scientific">Yersinia similis</name>
    <dbReference type="NCBI Taxonomy" id="367190"/>
    <lineage>
        <taxon>Bacteria</taxon>
        <taxon>Pseudomonadati</taxon>
        <taxon>Pseudomonadota</taxon>
        <taxon>Gammaproteobacteria</taxon>
        <taxon>Enterobacterales</taxon>
        <taxon>Yersiniaceae</taxon>
        <taxon>Yersinia</taxon>
    </lineage>
</organism>
<dbReference type="Proteomes" id="UP000038204">
    <property type="component" value="Unassembled WGS sequence"/>
</dbReference>
<dbReference type="Pfam" id="PF13665">
    <property type="entry name" value="Tox-PAAR-like"/>
    <property type="match status" value="1"/>
</dbReference>
<name>A0A0T9RN79_9GAMM</name>